<dbReference type="PANTHER" id="PTHR22847:SF637">
    <property type="entry name" value="WD REPEAT DOMAIN 5B"/>
    <property type="match status" value="1"/>
</dbReference>
<dbReference type="GO" id="GO:0005634">
    <property type="term" value="C:nucleus"/>
    <property type="evidence" value="ECO:0007669"/>
    <property type="project" value="TreeGrafter"/>
</dbReference>
<accession>G4TK00</accession>
<feature type="repeat" description="WD" evidence="3">
    <location>
        <begin position="877"/>
        <end position="918"/>
    </location>
</feature>
<dbReference type="SUPFAM" id="SSF52540">
    <property type="entry name" value="P-loop containing nucleoside triphosphate hydrolases"/>
    <property type="match status" value="1"/>
</dbReference>
<evidence type="ECO:0000313" key="6">
    <source>
        <dbReference type="Proteomes" id="UP000007148"/>
    </source>
</evidence>
<dbReference type="InterPro" id="IPR059179">
    <property type="entry name" value="MLKL-like_MCAfunc"/>
</dbReference>
<keyword evidence="2" id="KW-0677">Repeat</keyword>
<dbReference type="Pfam" id="PF00400">
    <property type="entry name" value="WD40"/>
    <property type="match status" value="8"/>
</dbReference>
<organism evidence="5 6">
    <name type="scientific">Serendipita indica (strain DSM 11827)</name>
    <name type="common">Root endophyte fungus</name>
    <name type="synonym">Piriformospora indica</name>
    <dbReference type="NCBI Taxonomy" id="1109443"/>
    <lineage>
        <taxon>Eukaryota</taxon>
        <taxon>Fungi</taxon>
        <taxon>Dikarya</taxon>
        <taxon>Basidiomycota</taxon>
        <taxon>Agaricomycotina</taxon>
        <taxon>Agaricomycetes</taxon>
        <taxon>Sebacinales</taxon>
        <taxon>Serendipitaceae</taxon>
        <taxon>Serendipita</taxon>
    </lineage>
</organism>
<dbReference type="InterPro" id="IPR001680">
    <property type="entry name" value="WD40_rpt"/>
</dbReference>
<feature type="repeat" description="WD" evidence="3">
    <location>
        <begin position="1006"/>
        <end position="1047"/>
    </location>
</feature>
<dbReference type="Pfam" id="PF24883">
    <property type="entry name" value="NPHP3_N"/>
    <property type="match status" value="1"/>
</dbReference>
<name>G4TK00_SERID</name>
<dbReference type="CDD" id="cd21037">
    <property type="entry name" value="MLKL_NTD"/>
    <property type="match status" value="1"/>
</dbReference>
<dbReference type="AlphaFoldDB" id="G4TK00"/>
<dbReference type="STRING" id="1109443.G4TK00"/>
<dbReference type="GO" id="GO:1990234">
    <property type="term" value="C:transferase complex"/>
    <property type="evidence" value="ECO:0007669"/>
    <property type="project" value="UniProtKB-ARBA"/>
</dbReference>
<dbReference type="SUPFAM" id="SSF50998">
    <property type="entry name" value="Quinoprotein alcohol dehydrogenase-like"/>
    <property type="match status" value="1"/>
</dbReference>
<feature type="non-terminal residue" evidence="5">
    <location>
        <position position="1"/>
    </location>
</feature>
<feature type="repeat" description="WD" evidence="3">
    <location>
        <begin position="1092"/>
        <end position="1133"/>
    </location>
</feature>
<dbReference type="Proteomes" id="UP000007148">
    <property type="component" value="Unassembled WGS sequence"/>
</dbReference>
<evidence type="ECO:0000313" key="5">
    <source>
        <dbReference type="EMBL" id="CCA71643.1"/>
    </source>
</evidence>
<dbReference type="Gene3D" id="3.40.50.300">
    <property type="entry name" value="P-loop containing nucleotide triphosphate hydrolases"/>
    <property type="match status" value="1"/>
</dbReference>
<dbReference type="Gene3D" id="2.130.10.10">
    <property type="entry name" value="YVTN repeat-like/Quinoprotein amine dehydrogenase"/>
    <property type="match status" value="3"/>
</dbReference>
<dbReference type="CDD" id="cd00200">
    <property type="entry name" value="WD40"/>
    <property type="match status" value="1"/>
</dbReference>
<evidence type="ECO:0000256" key="2">
    <source>
        <dbReference type="ARBA" id="ARBA00022737"/>
    </source>
</evidence>
<dbReference type="PRINTS" id="PR00320">
    <property type="entry name" value="GPROTEINBRPT"/>
</dbReference>
<dbReference type="EMBL" id="CAFZ01000129">
    <property type="protein sequence ID" value="CCA71643.1"/>
    <property type="molecule type" value="Genomic_DNA"/>
</dbReference>
<dbReference type="InterPro" id="IPR019775">
    <property type="entry name" value="WD40_repeat_CS"/>
</dbReference>
<dbReference type="eggNOG" id="KOG0271">
    <property type="taxonomic scope" value="Eukaryota"/>
</dbReference>
<dbReference type="InterPro" id="IPR027417">
    <property type="entry name" value="P-loop_NTPase"/>
</dbReference>
<dbReference type="PROSITE" id="PS50294">
    <property type="entry name" value="WD_REPEATS_REGION"/>
    <property type="match status" value="7"/>
</dbReference>
<sequence>MSARKAVRTGEHYDNVNLSESSYFTRGSSSKRTQVYDTVRIGLDVVANVAEGSDILSPLKAACRTTKSILEVIQALEDNQEGWTDLTRRLRGYMAGIEERIILFETYPLEARAVDEAFSRPFIRYIEFLKNMFDTIVDLKEKRSRKLGVFKSFRRVRIDAREIIKLNQDIEDKHRQFMEALGFFTALRIQAIERDNRVINTNLEVTRANVEAIVADADTFALLQLPSVAFVASSVHRTCLKGTREAVLETIQHWAKDQNSEKPIFWLCDIAGSGKSTVAMSMVESWRKEGVLGGRFFFSISSNEGSTTDKFCSTLARDLVHHIPELVPHVAAAVKRNLSVMQSPLDEQFHALITDPLRYRQGRVILVIDALDECKFGSQRRELIETLSAAVAASKKLKIFVTSRPDPVIQAILGPLSIKAKMEDRLHDINYRDNIHDIAVFVHHYLDGVLSEDKRQRLVQKANGLFIWASIACQMLNSETSLSPTENTFNLLISMDHPGVIDDLYGLVFERTDPKYHAVMHQMLALLLAAFEPLTTGDLDDIIRHAGVQGSASALVRNLGSVLIEDATTNSIQFRHPTFVEYLRRCSMPSVVATRSKVRISLANAHGQAASWCLDRLQSRTEGLKFNICQLDSSFYLNRDIPNLNAKVSRFISRRLRYASSHWLFHLAETDDRWRSTLKKELQYIVQIPYILYWMEILSFIGGVPRAISGFRAITRHRLGKDIRTSLDEIRRFLMAFSTPIQDSAPHIYVSALPFTPKKSTMHIAGAKEYKNGLIVTKGVEDVYPGLPISLQGHESSINTIAYSPDGSRIASGSWDHTVRLWDADTGQPLGEPLRGHKGSVNAITYSSDGSRIASGSWDTTIRLWDAHTGRPLGEPLRGHGDGINSVAFSPDGLQIISGSTDNTIRLWDVTTCQALGKPLQGHKYSVNAVVYSPDCSWIGSYSISGTTRLRNADPRQHLQASFRDHEDCADLVAYRPDGARIISGSADNTIQIWDANTERPLGEPLRGHNDCINSIALSPDRSKIVSGSTDKTIRLWDANTGQPLGKPLRGHVDSVNAVAFSPDGLTIVSGSTDRTIRLWDVNTLQPLGEPLRGHEGEVKAVAYSPDGSRIISGSRDCTIRLWDATTRQALGEPRPGHEDS</sequence>
<dbReference type="InterPro" id="IPR056884">
    <property type="entry name" value="NPHP3-like_N"/>
</dbReference>
<feature type="repeat" description="WD" evidence="3">
    <location>
        <begin position="963"/>
        <end position="1004"/>
    </location>
</feature>
<feature type="repeat" description="WD" evidence="3">
    <location>
        <begin position="1049"/>
        <end position="1090"/>
    </location>
</feature>
<dbReference type="InterPro" id="IPR015943">
    <property type="entry name" value="WD40/YVTN_repeat-like_dom_sf"/>
</dbReference>
<feature type="repeat" description="WD" evidence="3">
    <location>
        <begin position="791"/>
        <end position="832"/>
    </location>
</feature>
<dbReference type="HOGENOM" id="CLU_000288_6_0_1"/>
<dbReference type="InterPro" id="IPR011047">
    <property type="entry name" value="Quinoprotein_ADH-like_sf"/>
</dbReference>
<reference evidence="5 6" key="1">
    <citation type="journal article" date="2011" name="PLoS Pathog.">
        <title>Endophytic Life Strategies Decoded by Genome and Transcriptome Analyses of the Mutualistic Root Symbiont Piriformospora indica.</title>
        <authorList>
            <person name="Zuccaro A."/>
            <person name="Lahrmann U."/>
            <person name="Guldener U."/>
            <person name="Langen G."/>
            <person name="Pfiffi S."/>
            <person name="Biedenkopf D."/>
            <person name="Wong P."/>
            <person name="Samans B."/>
            <person name="Grimm C."/>
            <person name="Basiewicz M."/>
            <person name="Murat C."/>
            <person name="Martin F."/>
            <person name="Kogel K.H."/>
        </authorList>
    </citation>
    <scope>NUCLEOTIDE SEQUENCE [LARGE SCALE GENOMIC DNA]</scope>
    <source>
        <strain evidence="5 6">DSM 11827</strain>
    </source>
</reference>
<dbReference type="InterPro" id="IPR020472">
    <property type="entry name" value="WD40_PAC1"/>
</dbReference>
<keyword evidence="1 3" id="KW-0853">WD repeat</keyword>
<dbReference type="SMART" id="SM00320">
    <property type="entry name" value="WD40"/>
    <property type="match status" value="8"/>
</dbReference>
<feature type="domain" description="Nephrocystin 3-like N-terminal" evidence="4">
    <location>
        <begin position="243"/>
        <end position="404"/>
    </location>
</feature>
<gene>
    <name evidence="5" type="ORF">PIIN_05579</name>
</gene>
<evidence type="ECO:0000256" key="3">
    <source>
        <dbReference type="PROSITE-ProRule" id="PRU00221"/>
    </source>
</evidence>
<feature type="repeat" description="WD" evidence="3">
    <location>
        <begin position="834"/>
        <end position="875"/>
    </location>
</feature>
<dbReference type="PROSITE" id="PS50082">
    <property type="entry name" value="WD_REPEATS_2"/>
    <property type="match status" value="7"/>
</dbReference>
<dbReference type="InParanoid" id="G4TK00"/>
<evidence type="ECO:0000256" key="1">
    <source>
        <dbReference type="ARBA" id="ARBA00022574"/>
    </source>
</evidence>
<dbReference type="PROSITE" id="PS00678">
    <property type="entry name" value="WD_REPEATS_1"/>
    <property type="match status" value="7"/>
</dbReference>
<comment type="caution">
    <text evidence="5">The sequence shown here is derived from an EMBL/GenBank/DDBJ whole genome shotgun (WGS) entry which is preliminary data.</text>
</comment>
<proteinExistence type="predicted"/>
<protein>
    <recommendedName>
        <fullName evidence="4">Nephrocystin 3-like N-terminal domain-containing protein</fullName>
    </recommendedName>
</protein>
<dbReference type="PANTHER" id="PTHR22847">
    <property type="entry name" value="WD40 REPEAT PROTEIN"/>
    <property type="match status" value="1"/>
</dbReference>
<keyword evidence="6" id="KW-1185">Reference proteome</keyword>
<dbReference type="OrthoDB" id="538223at2759"/>
<evidence type="ECO:0000259" key="4">
    <source>
        <dbReference type="Pfam" id="PF24883"/>
    </source>
</evidence>